<keyword evidence="1" id="KW-0732">Signal</keyword>
<evidence type="ECO:0000313" key="2">
    <source>
        <dbReference type="EMBL" id="MBW63413.1"/>
    </source>
</evidence>
<dbReference type="EMBL" id="GGFJ01014272">
    <property type="protein sequence ID" value="MBW63413.1"/>
    <property type="molecule type" value="Transcribed_RNA"/>
</dbReference>
<sequence length="72" mass="8228">MMMMMMMMLLPLLLLAMRSAVTWSGQTYGTARFGSWMICIDRFRNRSETVPGAKRFRNSGHSLRTHAGLDSL</sequence>
<accession>A0A2M4CDM6</accession>
<dbReference type="AlphaFoldDB" id="A0A2M4CDM6"/>
<protein>
    <submittedName>
        <fullName evidence="2">Putative secreted protein</fullName>
    </submittedName>
</protein>
<feature type="chain" id="PRO_5014818085" evidence="1">
    <location>
        <begin position="25"/>
        <end position="72"/>
    </location>
</feature>
<name>A0A2M4CDM6_9DIPT</name>
<proteinExistence type="predicted"/>
<organism evidence="2">
    <name type="scientific">Anopheles marajoara</name>
    <dbReference type="NCBI Taxonomy" id="58244"/>
    <lineage>
        <taxon>Eukaryota</taxon>
        <taxon>Metazoa</taxon>
        <taxon>Ecdysozoa</taxon>
        <taxon>Arthropoda</taxon>
        <taxon>Hexapoda</taxon>
        <taxon>Insecta</taxon>
        <taxon>Pterygota</taxon>
        <taxon>Neoptera</taxon>
        <taxon>Endopterygota</taxon>
        <taxon>Diptera</taxon>
        <taxon>Nematocera</taxon>
        <taxon>Culicoidea</taxon>
        <taxon>Culicidae</taxon>
        <taxon>Anophelinae</taxon>
        <taxon>Anopheles</taxon>
    </lineage>
</organism>
<feature type="signal peptide" evidence="1">
    <location>
        <begin position="1"/>
        <end position="24"/>
    </location>
</feature>
<evidence type="ECO:0000256" key="1">
    <source>
        <dbReference type="SAM" id="SignalP"/>
    </source>
</evidence>
<reference evidence="2" key="1">
    <citation type="submission" date="2018-01" db="EMBL/GenBank/DDBJ databases">
        <title>An insight into the sialome of Amazonian anophelines.</title>
        <authorList>
            <person name="Ribeiro J.M."/>
            <person name="Scarpassa V."/>
            <person name="Calvo E."/>
        </authorList>
    </citation>
    <scope>NUCLEOTIDE SEQUENCE</scope>
    <source>
        <tissue evidence="2">Salivary glands</tissue>
    </source>
</reference>